<organism evidence="3 4">
    <name type="scientific">Bifidobacterium leontopitheci</name>
    <dbReference type="NCBI Taxonomy" id="2650774"/>
    <lineage>
        <taxon>Bacteria</taxon>
        <taxon>Bacillati</taxon>
        <taxon>Actinomycetota</taxon>
        <taxon>Actinomycetes</taxon>
        <taxon>Bifidobacteriales</taxon>
        <taxon>Bifidobacteriaceae</taxon>
        <taxon>Bifidobacterium</taxon>
    </lineage>
</organism>
<comment type="caution">
    <text evidence="3">The sequence shown here is derived from an EMBL/GenBank/DDBJ whole genome shotgun (WGS) entry which is preliminary data.</text>
</comment>
<evidence type="ECO:0000313" key="3">
    <source>
        <dbReference type="EMBL" id="KAB7790518.1"/>
    </source>
</evidence>
<dbReference type="AlphaFoldDB" id="A0A6I1GQX1"/>
<dbReference type="Proteomes" id="UP000441772">
    <property type="component" value="Unassembled WGS sequence"/>
</dbReference>
<evidence type="ECO:0000313" key="4">
    <source>
        <dbReference type="Proteomes" id="UP000441772"/>
    </source>
</evidence>
<keyword evidence="2" id="KW-0472">Membrane</keyword>
<proteinExistence type="predicted"/>
<protein>
    <submittedName>
        <fullName evidence="3">Uncharacterized protein</fullName>
    </submittedName>
</protein>
<keyword evidence="4" id="KW-1185">Reference proteome</keyword>
<feature type="region of interest" description="Disordered" evidence="1">
    <location>
        <begin position="1"/>
        <end position="23"/>
    </location>
</feature>
<keyword evidence="2" id="KW-0812">Transmembrane</keyword>
<dbReference type="EMBL" id="WBVT01000011">
    <property type="protein sequence ID" value="KAB7790518.1"/>
    <property type="molecule type" value="Genomic_DNA"/>
</dbReference>
<accession>A0A6I1GQX1</accession>
<reference evidence="3 4" key="1">
    <citation type="submission" date="2019-09" db="EMBL/GenBank/DDBJ databases">
        <title>Characterization of the phylogenetic diversity of two novel species belonging to the genus Bifidobacterium: Bifidobacterium cebidarum sp. nov. and Bifidobacterium leontopitheci sp. nov.</title>
        <authorList>
            <person name="Lugli G.A."/>
            <person name="Duranti S."/>
            <person name="Milani C."/>
            <person name="Turroni F."/>
            <person name="Ventura M."/>
        </authorList>
    </citation>
    <scope>NUCLEOTIDE SEQUENCE [LARGE SCALE GENOMIC DNA]</scope>
    <source>
        <strain evidence="3 4">LMG 31471</strain>
    </source>
</reference>
<evidence type="ECO:0000256" key="2">
    <source>
        <dbReference type="SAM" id="Phobius"/>
    </source>
</evidence>
<keyword evidence="2" id="KW-1133">Transmembrane helix</keyword>
<evidence type="ECO:0000256" key="1">
    <source>
        <dbReference type="SAM" id="MobiDB-lite"/>
    </source>
</evidence>
<feature type="compositionally biased region" description="Pro residues" evidence="1">
    <location>
        <begin position="107"/>
        <end position="119"/>
    </location>
</feature>
<feature type="region of interest" description="Disordered" evidence="1">
    <location>
        <begin position="106"/>
        <end position="136"/>
    </location>
</feature>
<name>A0A6I1GQX1_9BIFI</name>
<sequence length="136" mass="14363">MTIPQHSQPPPMPQPPNVQPHAVAPSRGARTLRTVGVILLTLGLAMAAATIGCILYLERGDYRYEDALVLMLALALGSIGVALLLVATILLVTALCMSVSARRRAAIPPPTSQPAPISQPQPFSQPWREPADGGRA</sequence>
<gene>
    <name evidence="3" type="ORF">F7D09_1014</name>
</gene>
<dbReference type="RefSeq" id="WP_152234364.1">
    <property type="nucleotide sequence ID" value="NZ_JBHSKZ010000010.1"/>
</dbReference>
<feature type="compositionally biased region" description="Pro residues" evidence="1">
    <location>
        <begin position="7"/>
        <end position="18"/>
    </location>
</feature>
<feature type="transmembrane region" description="Helical" evidence="2">
    <location>
        <begin position="35"/>
        <end position="57"/>
    </location>
</feature>
<feature type="transmembrane region" description="Helical" evidence="2">
    <location>
        <begin position="69"/>
        <end position="95"/>
    </location>
</feature>